<feature type="disulfide bond" description="Redox-active" evidence="3">
    <location>
        <begin position="81"/>
        <end position="85"/>
    </location>
</feature>
<feature type="binding site" evidence="2">
    <location>
        <position position="81"/>
    </location>
    <ligand>
        <name>Cu cation</name>
        <dbReference type="ChEBI" id="CHEBI:23378"/>
    </ligand>
</feature>
<keyword evidence="2" id="KW-0479">Metal-binding</keyword>
<dbReference type="Pfam" id="PF02630">
    <property type="entry name" value="SCO1-SenC"/>
    <property type="match status" value="1"/>
</dbReference>
<accession>A0A1H8ZX42</accession>
<reference evidence="4 5" key="1">
    <citation type="submission" date="2016-10" db="EMBL/GenBank/DDBJ databases">
        <authorList>
            <person name="de Groot N.N."/>
        </authorList>
    </citation>
    <scope>NUCLEOTIDE SEQUENCE [LARGE SCALE GENOMIC DNA]</scope>
    <source>
        <strain evidence="4 5">DSM 25927</strain>
    </source>
</reference>
<dbReference type="InterPro" id="IPR036249">
    <property type="entry name" value="Thioredoxin-like_sf"/>
</dbReference>
<evidence type="ECO:0000256" key="3">
    <source>
        <dbReference type="PIRSR" id="PIRSR603782-2"/>
    </source>
</evidence>
<keyword evidence="3" id="KW-1015">Disulfide bond</keyword>
<feature type="binding site" evidence="2">
    <location>
        <position position="169"/>
    </location>
    <ligand>
        <name>Cu cation</name>
        <dbReference type="ChEBI" id="CHEBI:23378"/>
    </ligand>
</feature>
<dbReference type="InterPro" id="IPR003782">
    <property type="entry name" value="SCO1/SenC"/>
</dbReference>
<protein>
    <submittedName>
        <fullName evidence="4">Protein SCO1/2</fullName>
    </submittedName>
</protein>
<dbReference type="STRING" id="489703.SAMN04488038_101195"/>
<dbReference type="PANTHER" id="PTHR12151">
    <property type="entry name" value="ELECTRON TRANSPORT PROTIN SCO1/SENC FAMILY MEMBER"/>
    <property type="match status" value="1"/>
</dbReference>
<evidence type="ECO:0000256" key="1">
    <source>
        <dbReference type="ARBA" id="ARBA00010996"/>
    </source>
</evidence>
<dbReference type="RefSeq" id="WP_245732295.1">
    <property type="nucleotide sequence ID" value="NZ_FOFS01000001.1"/>
</dbReference>
<dbReference type="AlphaFoldDB" id="A0A1H8ZX42"/>
<proteinExistence type="inferred from homology"/>
<dbReference type="EMBL" id="FOFS01000001">
    <property type="protein sequence ID" value="SEP69030.1"/>
    <property type="molecule type" value="Genomic_DNA"/>
</dbReference>
<evidence type="ECO:0000313" key="4">
    <source>
        <dbReference type="EMBL" id="SEP69030.1"/>
    </source>
</evidence>
<dbReference type="PANTHER" id="PTHR12151:SF25">
    <property type="entry name" value="LINALOOL DEHYDRATASE_ISOMERASE DOMAIN-CONTAINING PROTEIN"/>
    <property type="match status" value="1"/>
</dbReference>
<keyword evidence="2" id="KW-0186">Copper</keyword>
<evidence type="ECO:0000313" key="5">
    <source>
        <dbReference type="Proteomes" id="UP000199233"/>
    </source>
</evidence>
<gene>
    <name evidence="4" type="ORF">SAMN04488038_101195</name>
</gene>
<feature type="binding site" evidence="2">
    <location>
        <position position="85"/>
    </location>
    <ligand>
        <name>Cu cation</name>
        <dbReference type="ChEBI" id="CHEBI:23378"/>
    </ligand>
</feature>
<dbReference type="SUPFAM" id="SSF52833">
    <property type="entry name" value="Thioredoxin-like"/>
    <property type="match status" value="1"/>
</dbReference>
<dbReference type="Proteomes" id="UP000199233">
    <property type="component" value="Unassembled WGS sequence"/>
</dbReference>
<sequence length="207" mass="22545">MPAPSSNRSLLLLTVAAVALAGGLLLALAMRPDAVVLQSGTLLPQPRALPELNLLDDQNQPYAQSRLQKHWTLIFPGYTSCPDICPTTMALLKQVLIQLGPQAEQLQVAMLTVDPERDTPERLGQYLHYFNPHFLGLITPEPNLKRVAQTLGVVYVKVPGESGSYTMDHSAALVLLDPQGRLAGYLTPPFTVDALVQDFRKLLKSGA</sequence>
<name>A0A1H8ZX42_9GAMM</name>
<dbReference type="Gene3D" id="3.40.30.10">
    <property type="entry name" value="Glutaredoxin"/>
    <property type="match status" value="1"/>
</dbReference>
<organism evidence="4 5">
    <name type="scientific">Solimonas aquatica</name>
    <dbReference type="NCBI Taxonomy" id="489703"/>
    <lineage>
        <taxon>Bacteria</taxon>
        <taxon>Pseudomonadati</taxon>
        <taxon>Pseudomonadota</taxon>
        <taxon>Gammaproteobacteria</taxon>
        <taxon>Nevskiales</taxon>
        <taxon>Nevskiaceae</taxon>
        <taxon>Solimonas</taxon>
    </lineage>
</organism>
<dbReference type="GO" id="GO:0046872">
    <property type="term" value="F:metal ion binding"/>
    <property type="evidence" value="ECO:0007669"/>
    <property type="project" value="UniProtKB-KW"/>
</dbReference>
<comment type="similarity">
    <text evidence="1">Belongs to the SCO1/2 family.</text>
</comment>
<keyword evidence="5" id="KW-1185">Reference proteome</keyword>
<dbReference type="CDD" id="cd02968">
    <property type="entry name" value="SCO"/>
    <property type="match status" value="1"/>
</dbReference>
<evidence type="ECO:0000256" key="2">
    <source>
        <dbReference type="PIRSR" id="PIRSR603782-1"/>
    </source>
</evidence>